<evidence type="ECO:0000256" key="1">
    <source>
        <dbReference type="SAM" id="SignalP"/>
    </source>
</evidence>
<comment type="caution">
    <text evidence="2">The sequence shown here is derived from an EMBL/GenBank/DDBJ whole genome shotgun (WGS) entry which is preliminary data.</text>
</comment>
<organism evidence="2 3">
    <name type="scientific">Haoranjiania flava</name>
    <dbReference type="NCBI Taxonomy" id="1856322"/>
    <lineage>
        <taxon>Bacteria</taxon>
        <taxon>Pseudomonadati</taxon>
        <taxon>Bacteroidota</taxon>
        <taxon>Chitinophagia</taxon>
        <taxon>Chitinophagales</taxon>
        <taxon>Chitinophagaceae</taxon>
        <taxon>Haoranjiania</taxon>
    </lineage>
</organism>
<evidence type="ECO:0000313" key="2">
    <source>
        <dbReference type="EMBL" id="MCU7695381.1"/>
    </source>
</evidence>
<protein>
    <submittedName>
        <fullName evidence="2">DUF2961 domain-containing protein</fullName>
    </submittedName>
</protein>
<keyword evidence="3" id="KW-1185">Reference proteome</keyword>
<dbReference type="Pfam" id="PF11175">
    <property type="entry name" value="DUF2961"/>
    <property type="match status" value="1"/>
</dbReference>
<evidence type="ECO:0000313" key="3">
    <source>
        <dbReference type="Proteomes" id="UP001209317"/>
    </source>
</evidence>
<feature type="chain" id="PRO_5041997813" evidence="1">
    <location>
        <begin position="22"/>
        <end position="643"/>
    </location>
</feature>
<name>A0AAE3LNW2_9BACT</name>
<dbReference type="Gene3D" id="2.60.120.1390">
    <property type="match status" value="3"/>
</dbReference>
<feature type="signal peptide" evidence="1">
    <location>
        <begin position="1"/>
        <end position="21"/>
    </location>
</feature>
<dbReference type="InterPro" id="IPR021345">
    <property type="entry name" value="DUF2961"/>
</dbReference>
<sequence length="643" mass="73225">MSIKRFFQAFIVFLFPFTAFAQQTVTTATELKRLSDITKMPAYIDGSFIRQISSYDRTGGNDDGFSGKYSYIRKEKDGLVLLDVKGRGVIERIWTPTPTDDIIEFYFDGNAKPGLSIKFSDLFSGKVAPFLKPLVEAHLVGGYYSYVPIPYEKGCKIVFKGEKIMFHQIQYRELDDNYKVQTFHSRFNTNEHKILQDVIGLWNNNDRQVQNFYAGRLNKTSVQKTVHPGETVLLADLRQGGRIQGFEFKSSKIFEGLSRQLDLKITWDNESAPAVYAPAADFFGYAFGKKSMESLLLGATASKAYCYFPMPFDKSAKIELVYRKTNETQQPLSFTFDMWHAAGKRNPAREGKFYALWKNNEPASGEPYVFLNGNGRGHYVGTLLQSQATTYNYFTEFFEGDDSTVIDGVQNIHGTGSEDYFNGGWYAQPGGWVEKLGGPVSGCLDYSIPWSRTGGYRIYVTDKLPFYKNIYHSMEHGPVNNNRPVNNTSVAMYYADKAVQVNTAPVNENTKVFLPPTYTFYPAFLKHLTYNGNYIFRNGRAAINDKQASLTINIDEVPAGKYKLYMNKIMSQTKNLEVRIADNADIQQWRSVHLNAGNTAEEIYLGEVEIRKNEIPQMPLNLLFRSKDNTPEVEFDRIMLQKI</sequence>
<reference evidence="2" key="1">
    <citation type="submission" date="2022-10" db="EMBL/GenBank/DDBJ databases">
        <authorList>
            <person name="Kim H.S."/>
            <person name="Kim J.-S."/>
            <person name="Suh M.K."/>
            <person name="Eom M.K."/>
            <person name="Lee J.-S."/>
        </authorList>
    </citation>
    <scope>NUCLEOTIDE SEQUENCE</scope>
    <source>
        <strain evidence="2">LIP-5</strain>
    </source>
</reference>
<dbReference type="AlphaFoldDB" id="A0AAE3LNW2"/>
<dbReference type="EMBL" id="JAOTPL010000025">
    <property type="protein sequence ID" value="MCU7695381.1"/>
    <property type="molecule type" value="Genomic_DNA"/>
</dbReference>
<keyword evidence="1" id="KW-0732">Signal</keyword>
<dbReference type="RefSeq" id="WP_263038869.1">
    <property type="nucleotide sequence ID" value="NZ_JAOTPL010000025.1"/>
</dbReference>
<accession>A0AAE3LNW2</accession>
<proteinExistence type="predicted"/>
<gene>
    <name evidence="2" type="ORF">OD355_12720</name>
</gene>
<dbReference type="Proteomes" id="UP001209317">
    <property type="component" value="Unassembled WGS sequence"/>
</dbReference>